<dbReference type="Proteomes" id="UP000824782">
    <property type="component" value="Unassembled WGS sequence"/>
</dbReference>
<evidence type="ECO:0000313" key="3">
    <source>
        <dbReference type="Proteomes" id="UP000824782"/>
    </source>
</evidence>
<feature type="signal peptide" evidence="1">
    <location>
        <begin position="1"/>
        <end position="18"/>
    </location>
</feature>
<sequence>MLNYSFAFCWTIITLLWSNKMILKLQNKTLYDPESPSAAAPPLPIFYSHPAVPGTTNGQVWRCFSFLKSKGVSRNMNQWSIHEPSLGGGSDLQDLYKSNDREALQDLQDLV</sequence>
<gene>
    <name evidence="2" type="ORF">GDO81_022079</name>
</gene>
<protein>
    <submittedName>
        <fullName evidence="2">Uncharacterized protein</fullName>
    </submittedName>
</protein>
<dbReference type="EMBL" id="WNYA01018685">
    <property type="protein sequence ID" value="KAG8538791.1"/>
    <property type="molecule type" value="Genomic_DNA"/>
</dbReference>
<keyword evidence="1" id="KW-0732">Signal</keyword>
<dbReference type="AlphaFoldDB" id="A0AAV6YXN5"/>
<evidence type="ECO:0000313" key="2">
    <source>
        <dbReference type="EMBL" id="KAG8538791.1"/>
    </source>
</evidence>
<comment type="caution">
    <text evidence="2">The sequence shown here is derived from an EMBL/GenBank/DDBJ whole genome shotgun (WGS) entry which is preliminary data.</text>
</comment>
<evidence type="ECO:0000256" key="1">
    <source>
        <dbReference type="SAM" id="SignalP"/>
    </source>
</evidence>
<feature type="chain" id="PRO_5043395098" evidence="1">
    <location>
        <begin position="19"/>
        <end position="111"/>
    </location>
</feature>
<proteinExistence type="predicted"/>
<organism evidence="2 3">
    <name type="scientific">Engystomops pustulosus</name>
    <name type="common">Tungara frog</name>
    <name type="synonym">Physalaemus pustulosus</name>
    <dbReference type="NCBI Taxonomy" id="76066"/>
    <lineage>
        <taxon>Eukaryota</taxon>
        <taxon>Metazoa</taxon>
        <taxon>Chordata</taxon>
        <taxon>Craniata</taxon>
        <taxon>Vertebrata</taxon>
        <taxon>Euteleostomi</taxon>
        <taxon>Amphibia</taxon>
        <taxon>Batrachia</taxon>
        <taxon>Anura</taxon>
        <taxon>Neobatrachia</taxon>
        <taxon>Hyloidea</taxon>
        <taxon>Leptodactylidae</taxon>
        <taxon>Leiuperinae</taxon>
        <taxon>Engystomops</taxon>
    </lineage>
</organism>
<name>A0AAV6YXN5_ENGPU</name>
<accession>A0AAV6YXN5</accession>
<reference evidence="2" key="1">
    <citation type="thesis" date="2020" institute="ProQuest LLC" country="789 East Eisenhower Parkway, Ann Arbor, MI, USA">
        <title>Comparative Genomics and Chromosome Evolution.</title>
        <authorList>
            <person name="Mudd A.B."/>
        </authorList>
    </citation>
    <scope>NUCLEOTIDE SEQUENCE</scope>
    <source>
        <strain evidence="2">237g6f4</strain>
        <tissue evidence="2">Blood</tissue>
    </source>
</reference>
<keyword evidence="3" id="KW-1185">Reference proteome</keyword>